<dbReference type="AlphaFoldDB" id="A0AAJ0MBG7"/>
<evidence type="ECO:0000313" key="3">
    <source>
        <dbReference type="EMBL" id="KAK3348577.1"/>
    </source>
</evidence>
<comment type="caution">
    <text evidence="3">The sequence shown here is derived from an EMBL/GenBank/DDBJ whole genome shotgun (WGS) entry which is preliminary data.</text>
</comment>
<keyword evidence="4" id="KW-1185">Reference proteome</keyword>
<dbReference type="EMBL" id="JAUIQD010000005">
    <property type="protein sequence ID" value="KAK3348577.1"/>
    <property type="molecule type" value="Genomic_DNA"/>
</dbReference>
<dbReference type="Proteomes" id="UP001275084">
    <property type="component" value="Unassembled WGS sequence"/>
</dbReference>
<evidence type="ECO:0000256" key="2">
    <source>
        <dbReference type="SAM" id="Phobius"/>
    </source>
</evidence>
<protein>
    <submittedName>
        <fullName evidence="3">Uncharacterized protein</fullName>
    </submittedName>
</protein>
<evidence type="ECO:0000313" key="4">
    <source>
        <dbReference type="Proteomes" id="UP001275084"/>
    </source>
</evidence>
<sequence length="159" mass="18026">MAAVLDLGRPGLILLLAGITSTIVYLRLAKNKHSPTRTSRVAPVSPTGESLPEKDKNRVRQSLEVLYPGSTDHLNEEVKVNIIAMHGLGSNVDWSWTWKGDGKHINWLRDPDMLPAKVAKSRILAYNYDSKWHADAPKTAPALRRGTYREHTFTPWWRY</sequence>
<proteinExistence type="predicted"/>
<keyword evidence="2" id="KW-1133">Transmembrane helix</keyword>
<keyword evidence="2" id="KW-0472">Membrane</keyword>
<reference evidence="3" key="1">
    <citation type="journal article" date="2023" name="Mol. Phylogenet. Evol.">
        <title>Genome-scale phylogeny and comparative genomics of the fungal order Sordariales.</title>
        <authorList>
            <person name="Hensen N."/>
            <person name="Bonometti L."/>
            <person name="Westerberg I."/>
            <person name="Brannstrom I.O."/>
            <person name="Guillou S."/>
            <person name="Cros-Aarteil S."/>
            <person name="Calhoun S."/>
            <person name="Haridas S."/>
            <person name="Kuo A."/>
            <person name="Mondo S."/>
            <person name="Pangilinan J."/>
            <person name="Riley R."/>
            <person name="LaButti K."/>
            <person name="Andreopoulos B."/>
            <person name="Lipzen A."/>
            <person name="Chen C."/>
            <person name="Yan M."/>
            <person name="Daum C."/>
            <person name="Ng V."/>
            <person name="Clum A."/>
            <person name="Steindorff A."/>
            <person name="Ohm R.A."/>
            <person name="Martin F."/>
            <person name="Silar P."/>
            <person name="Natvig D.O."/>
            <person name="Lalanne C."/>
            <person name="Gautier V."/>
            <person name="Ament-Velasquez S.L."/>
            <person name="Kruys A."/>
            <person name="Hutchinson M.I."/>
            <person name="Powell A.J."/>
            <person name="Barry K."/>
            <person name="Miller A.N."/>
            <person name="Grigoriev I.V."/>
            <person name="Debuchy R."/>
            <person name="Gladieux P."/>
            <person name="Hiltunen Thoren M."/>
            <person name="Johannesson H."/>
        </authorList>
    </citation>
    <scope>NUCLEOTIDE SEQUENCE</scope>
    <source>
        <strain evidence="3">CBS 955.72</strain>
    </source>
</reference>
<keyword evidence="2" id="KW-0812">Transmembrane</keyword>
<evidence type="ECO:0000256" key="1">
    <source>
        <dbReference type="SAM" id="MobiDB-lite"/>
    </source>
</evidence>
<gene>
    <name evidence="3" type="ORF">B0T25DRAFT_225700</name>
</gene>
<organism evidence="3 4">
    <name type="scientific">Lasiosphaeria hispida</name>
    <dbReference type="NCBI Taxonomy" id="260671"/>
    <lineage>
        <taxon>Eukaryota</taxon>
        <taxon>Fungi</taxon>
        <taxon>Dikarya</taxon>
        <taxon>Ascomycota</taxon>
        <taxon>Pezizomycotina</taxon>
        <taxon>Sordariomycetes</taxon>
        <taxon>Sordariomycetidae</taxon>
        <taxon>Sordariales</taxon>
        <taxon>Lasiosphaeriaceae</taxon>
        <taxon>Lasiosphaeria</taxon>
    </lineage>
</organism>
<feature type="transmembrane region" description="Helical" evidence="2">
    <location>
        <begin position="12"/>
        <end position="29"/>
    </location>
</feature>
<accession>A0AAJ0MBG7</accession>
<reference evidence="3" key="2">
    <citation type="submission" date="2023-06" db="EMBL/GenBank/DDBJ databases">
        <authorList>
            <consortium name="Lawrence Berkeley National Laboratory"/>
            <person name="Haridas S."/>
            <person name="Hensen N."/>
            <person name="Bonometti L."/>
            <person name="Westerberg I."/>
            <person name="Brannstrom I.O."/>
            <person name="Guillou S."/>
            <person name="Cros-Aarteil S."/>
            <person name="Calhoun S."/>
            <person name="Kuo A."/>
            <person name="Mondo S."/>
            <person name="Pangilinan J."/>
            <person name="Riley R."/>
            <person name="Labutti K."/>
            <person name="Andreopoulos B."/>
            <person name="Lipzen A."/>
            <person name="Chen C."/>
            <person name="Yanf M."/>
            <person name="Daum C."/>
            <person name="Ng V."/>
            <person name="Clum A."/>
            <person name="Steindorff A."/>
            <person name="Ohm R."/>
            <person name="Martin F."/>
            <person name="Silar P."/>
            <person name="Natvig D."/>
            <person name="Lalanne C."/>
            <person name="Gautier V."/>
            <person name="Ament-Velasquez S.L."/>
            <person name="Kruys A."/>
            <person name="Hutchinson M.I."/>
            <person name="Powell A.J."/>
            <person name="Barry K."/>
            <person name="Miller A.N."/>
            <person name="Grigoriev I.V."/>
            <person name="Debuchy R."/>
            <person name="Gladieux P."/>
            <person name="Thoren M.H."/>
            <person name="Johannesson H."/>
        </authorList>
    </citation>
    <scope>NUCLEOTIDE SEQUENCE</scope>
    <source>
        <strain evidence="3">CBS 955.72</strain>
    </source>
</reference>
<name>A0AAJ0MBG7_9PEZI</name>
<feature type="region of interest" description="Disordered" evidence="1">
    <location>
        <begin position="36"/>
        <end position="55"/>
    </location>
</feature>